<evidence type="ECO:0000256" key="2">
    <source>
        <dbReference type="ARBA" id="ARBA00022679"/>
    </source>
</evidence>
<comment type="cofactor">
    <cofactor evidence="8">
        <name>[4Fe-4S] cluster</name>
        <dbReference type="ChEBI" id="CHEBI:49883"/>
    </cofactor>
    <text evidence="8">Binds 2 [4Fe-4S] clusters per subunit. One cluster is coordinated with 3 cysteines and an exchangeable S-adenosyl-L-methionine.</text>
</comment>
<dbReference type="HAMAP" id="MF_00206">
    <property type="entry name" value="Lipoyl_synth"/>
    <property type="match status" value="1"/>
</dbReference>
<dbReference type="GO" id="GO:0016992">
    <property type="term" value="F:lipoate synthase activity"/>
    <property type="evidence" value="ECO:0007669"/>
    <property type="project" value="UniProtKB-UniRule"/>
</dbReference>
<dbReference type="SFLD" id="SFLDF00271">
    <property type="entry name" value="lipoyl_synthase"/>
    <property type="match status" value="1"/>
</dbReference>
<dbReference type="NCBIfam" id="TIGR00510">
    <property type="entry name" value="lipA"/>
    <property type="match status" value="1"/>
</dbReference>
<keyword evidence="5 8" id="KW-0408">Iron</keyword>
<dbReference type="GO" id="GO:0005737">
    <property type="term" value="C:cytoplasm"/>
    <property type="evidence" value="ECO:0007669"/>
    <property type="project" value="UniProtKB-SubCell"/>
</dbReference>
<accession>A0A830EAK3</accession>
<dbReference type="InterPro" id="IPR058240">
    <property type="entry name" value="rSAM_sf"/>
</dbReference>
<dbReference type="InterPro" id="IPR031691">
    <property type="entry name" value="LIAS_N"/>
</dbReference>
<evidence type="ECO:0000313" key="10">
    <source>
        <dbReference type="EMBL" id="GGJ07156.1"/>
    </source>
</evidence>
<comment type="similarity">
    <text evidence="8">Belongs to the radical SAM superfamily. Lipoyl synthase family.</text>
</comment>
<dbReference type="SFLD" id="SFLDG01058">
    <property type="entry name" value="lipoyl_synthase_like"/>
    <property type="match status" value="1"/>
</dbReference>
<feature type="binding site" evidence="8">
    <location>
        <position position="108"/>
    </location>
    <ligand>
        <name>[4Fe-4S] cluster</name>
        <dbReference type="ChEBI" id="CHEBI:49883"/>
        <label>2</label>
        <note>4Fe-4S-S-AdoMet</note>
    </ligand>
</feature>
<sequence length="352" mass="39386">MRVRMPTVRYDPTLTSVGMVRYRPGGSVANPQAFARAPEGRGMSSRRKPDWLKMRPPSGRQFTDIKETLRERDLHTVCEEADCPNMGECWSGRNGPGTATFMLMGDRCSRGCNFCDVETGGMEALDPDEPANVAAAVAEIGLDYVVLTSVDRDDLPDQGAGHFAKTIREIKERDPGILVEVLIPDFRGESDLVRKIIDAGPDVIAHNIETVERLQWPVRDRRAGYDQSLSVLEQVSEESDVYTKTSLMLGVGEYDHEIYRTLSDLREADVDVVTLGQYLQPSRSHLDVFEYVHPDAFETWRRVAEEELDFLYCASGPMVRSSYKAGELFVDAVMREGKTVEAARREARAAGD</sequence>
<dbReference type="CDD" id="cd01335">
    <property type="entry name" value="Radical_SAM"/>
    <property type="match status" value="1"/>
</dbReference>
<dbReference type="EC" id="2.8.1.8" evidence="8"/>
<keyword evidence="1 8" id="KW-0004">4Fe-4S</keyword>
<evidence type="ECO:0000256" key="1">
    <source>
        <dbReference type="ARBA" id="ARBA00022485"/>
    </source>
</evidence>
<feature type="binding site" evidence="8">
    <location>
        <position position="83"/>
    </location>
    <ligand>
        <name>[4Fe-4S] cluster</name>
        <dbReference type="ChEBI" id="CHEBI:49883"/>
        <label>1</label>
    </ligand>
</feature>
<feature type="binding site" evidence="8">
    <location>
        <position position="112"/>
    </location>
    <ligand>
        <name>[4Fe-4S] cluster</name>
        <dbReference type="ChEBI" id="CHEBI:49883"/>
        <label>2</label>
        <note>4Fe-4S-S-AdoMet</note>
    </ligand>
</feature>
<comment type="caution">
    <text evidence="10">The sequence shown here is derived from an EMBL/GenBank/DDBJ whole genome shotgun (WGS) entry which is preliminary data.</text>
</comment>
<feature type="domain" description="Radical SAM core" evidence="9">
    <location>
        <begin position="94"/>
        <end position="311"/>
    </location>
</feature>
<dbReference type="NCBIfam" id="NF009544">
    <property type="entry name" value="PRK12928.1"/>
    <property type="match status" value="1"/>
</dbReference>
<keyword evidence="11" id="KW-1185">Reference proteome</keyword>
<reference evidence="10" key="1">
    <citation type="journal article" date="2014" name="Int. J. Syst. Evol. Microbiol.">
        <title>Complete genome sequence of Corynebacterium casei LMG S-19264T (=DSM 44701T), isolated from a smear-ripened cheese.</title>
        <authorList>
            <consortium name="US DOE Joint Genome Institute (JGI-PGF)"/>
            <person name="Walter F."/>
            <person name="Albersmeier A."/>
            <person name="Kalinowski J."/>
            <person name="Ruckert C."/>
        </authorList>
    </citation>
    <scope>NUCLEOTIDE SEQUENCE</scope>
    <source>
        <strain evidence="10">JCM 14359</strain>
    </source>
</reference>
<dbReference type="Pfam" id="PF04055">
    <property type="entry name" value="Radical_SAM"/>
    <property type="match status" value="1"/>
</dbReference>
<evidence type="ECO:0000313" key="11">
    <source>
        <dbReference type="Proteomes" id="UP000653099"/>
    </source>
</evidence>
<evidence type="ECO:0000256" key="4">
    <source>
        <dbReference type="ARBA" id="ARBA00022723"/>
    </source>
</evidence>
<comment type="subcellular location">
    <subcellularLocation>
        <location evidence="8">Cytoplasm</location>
    </subcellularLocation>
</comment>
<dbReference type="GO" id="GO:0046872">
    <property type="term" value="F:metal ion binding"/>
    <property type="evidence" value="ECO:0007669"/>
    <property type="project" value="UniProtKB-KW"/>
</dbReference>
<dbReference type="Proteomes" id="UP000653099">
    <property type="component" value="Unassembled WGS sequence"/>
</dbReference>
<dbReference type="InterPro" id="IPR013785">
    <property type="entry name" value="Aldolase_TIM"/>
</dbReference>
<organism evidence="10 11">
    <name type="scientific">Halobellus salinus</name>
    <dbReference type="NCBI Taxonomy" id="931585"/>
    <lineage>
        <taxon>Archaea</taxon>
        <taxon>Methanobacteriati</taxon>
        <taxon>Methanobacteriota</taxon>
        <taxon>Stenosarchaea group</taxon>
        <taxon>Halobacteria</taxon>
        <taxon>Halobacteriales</taxon>
        <taxon>Haloferacaceae</taxon>
        <taxon>Halobellus</taxon>
    </lineage>
</organism>
<gene>
    <name evidence="8" type="primary">lipA</name>
    <name evidence="10" type="ORF">GCM10008995_16270</name>
</gene>
<evidence type="ECO:0000259" key="9">
    <source>
        <dbReference type="PROSITE" id="PS51918"/>
    </source>
</evidence>
<evidence type="ECO:0000256" key="3">
    <source>
        <dbReference type="ARBA" id="ARBA00022691"/>
    </source>
</evidence>
<feature type="binding site" evidence="8">
    <location>
        <position position="89"/>
    </location>
    <ligand>
        <name>[4Fe-4S] cluster</name>
        <dbReference type="ChEBI" id="CHEBI:49883"/>
        <label>1</label>
    </ligand>
</feature>
<comment type="catalytic activity">
    <reaction evidence="7 8">
        <text>[[Fe-S] cluster scaffold protein carrying a second [4Fe-4S](2+) cluster] + N(6)-octanoyl-L-lysyl-[protein] + 2 oxidized [2Fe-2S]-[ferredoxin] + 2 S-adenosyl-L-methionine + 4 H(+) = [[Fe-S] cluster scaffold protein] + N(6)-[(R)-dihydrolipoyl]-L-lysyl-[protein] + 4 Fe(3+) + 2 hydrogen sulfide + 2 5'-deoxyadenosine + 2 L-methionine + 2 reduced [2Fe-2S]-[ferredoxin]</text>
        <dbReference type="Rhea" id="RHEA:16585"/>
        <dbReference type="Rhea" id="RHEA-COMP:9928"/>
        <dbReference type="Rhea" id="RHEA-COMP:10000"/>
        <dbReference type="Rhea" id="RHEA-COMP:10001"/>
        <dbReference type="Rhea" id="RHEA-COMP:10475"/>
        <dbReference type="Rhea" id="RHEA-COMP:14568"/>
        <dbReference type="Rhea" id="RHEA-COMP:14569"/>
        <dbReference type="ChEBI" id="CHEBI:15378"/>
        <dbReference type="ChEBI" id="CHEBI:17319"/>
        <dbReference type="ChEBI" id="CHEBI:29034"/>
        <dbReference type="ChEBI" id="CHEBI:29919"/>
        <dbReference type="ChEBI" id="CHEBI:33722"/>
        <dbReference type="ChEBI" id="CHEBI:33737"/>
        <dbReference type="ChEBI" id="CHEBI:33738"/>
        <dbReference type="ChEBI" id="CHEBI:57844"/>
        <dbReference type="ChEBI" id="CHEBI:59789"/>
        <dbReference type="ChEBI" id="CHEBI:78809"/>
        <dbReference type="ChEBI" id="CHEBI:83100"/>
        <dbReference type="EC" id="2.8.1.8"/>
    </reaction>
</comment>
<feature type="binding site" evidence="8">
    <location>
        <position position="322"/>
    </location>
    <ligand>
        <name>[4Fe-4S] cluster</name>
        <dbReference type="ChEBI" id="CHEBI:49883"/>
        <label>1</label>
    </ligand>
</feature>
<dbReference type="SMART" id="SM00729">
    <property type="entry name" value="Elp3"/>
    <property type="match status" value="1"/>
</dbReference>
<dbReference type="NCBIfam" id="NF004019">
    <property type="entry name" value="PRK05481.1"/>
    <property type="match status" value="1"/>
</dbReference>
<dbReference type="PROSITE" id="PS51918">
    <property type="entry name" value="RADICAL_SAM"/>
    <property type="match status" value="1"/>
</dbReference>
<evidence type="ECO:0000256" key="7">
    <source>
        <dbReference type="ARBA" id="ARBA00047326"/>
    </source>
</evidence>
<dbReference type="GO" id="GO:0051539">
    <property type="term" value="F:4 iron, 4 sulfur cluster binding"/>
    <property type="evidence" value="ECO:0007669"/>
    <property type="project" value="UniProtKB-UniRule"/>
</dbReference>
<name>A0A830EAK3_9EURY</name>
<evidence type="ECO:0000256" key="8">
    <source>
        <dbReference type="HAMAP-Rule" id="MF_00206"/>
    </source>
</evidence>
<dbReference type="PANTHER" id="PTHR10949">
    <property type="entry name" value="LIPOYL SYNTHASE"/>
    <property type="match status" value="1"/>
</dbReference>
<evidence type="ECO:0000256" key="6">
    <source>
        <dbReference type="ARBA" id="ARBA00023014"/>
    </source>
</evidence>
<dbReference type="Pfam" id="PF16881">
    <property type="entry name" value="LIAS_N"/>
    <property type="match status" value="1"/>
</dbReference>
<dbReference type="SUPFAM" id="SSF102114">
    <property type="entry name" value="Radical SAM enzymes"/>
    <property type="match status" value="1"/>
</dbReference>
<keyword evidence="3 8" id="KW-0949">S-adenosyl-L-methionine</keyword>
<feature type="binding site" evidence="8">
    <location>
        <position position="78"/>
    </location>
    <ligand>
        <name>[4Fe-4S] cluster</name>
        <dbReference type="ChEBI" id="CHEBI:49883"/>
        <label>1</label>
    </ligand>
</feature>
<comment type="pathway">
    <text evidence="8">Protein modification; protein lipoylation via endogenous pathway; protein N(6)-(lipoyl)lysine from octanoyl-[acyl-carrier-protein]: step 2/2.</text>
</comment>
<keyword evidence="8" id="KW-0963">Cytoplasm</keyword>
<dbReference type="SFLD" id="SFLDS00029">
    <property type="entry name" value="Radical_SAM"/>
    <property type="match status" value="1"/>
</dbReference>
<keyword evidence="6 8" id="KW-0411">Iron-sulfur</keyword>
<dbReference type="Gene3D" id="3.20.20.70">
    <property type="entry name" value="Aldolase class I"/>
    <property type="match status" value="1"/>
</dbReference>
<feature type="binding site" evidence="8">
    <location>
        <position position="115"/>
    </location>
    <ligand>
        <name>[4Fe-4S] cluster</name>
        <dbReference type="ChEBI" id="CHEBI:49883"/>
        <label>2</label>
        <note>4Fe-4S-S-AdoMet</note>
    </ligand>
</feature>
<dbReference type="PIRSF" id="PIRSF005963">
    <property type="entry name" value="Lipoyl_synth"/>
    <property type="match status" value="1"/>
</dbReference>
<dbReference type="InterPro" id="IPR003698">
    <property type="entry name" value="Lipoyl_synth"/>
</dbReference>
<dbReference type="EMBL" id="BMOC01000009">
    <property type="protein sequence ID" value="GGJ07156.1"/>
    <property type="molecule type" value="Genomic_DNA"/>
</dbReference>
<dbReference type="InterPro" id="IPR007197">
    <property type="entry name" value="rSAM"/>
</dbReference>
<comment type="function">
    <text evidence="8">Catalyzes the radical-mediated insertion of two sulfur atoms into the C-6 and C-8 positions of the octanoyl moiety bound to the lipoyl domains of lipoate-dependent enzymes, thereby converting the octanoylated domains into lipoylated derivatives.</text>
</comment>
<protein>
    <recommendedName>
        <fullName evidence="8">Lipoyl synthase</fullName>
        <ecNumber evidence="8">2.8.1.8</ecNumber>
    </recommendedName>
    <alternativeName>
        <fullName evidence="8">Lip-syn</fullName>
        <shortName evidence="8">LS</shortName>
    </alternativeName>
    <alternativeName>
        <fullName evidence="8">Lipoate synthase</fullName>
    </alternativeName>
    <alternativeName>
        <fullName evidence="8">Lipoic acid synthase</fullName>
    </alternativeName>
    <alternativeName>
        <fullName evidence="8">Sulfur insertion protein LipA</fullName>
    </alternativeName>
</protein>
<proteinExistence type="inferred from homology"/>
<dbReference type="GO" id="GO:0009249">
    <property type="term" value="P:protein lipoylation"/>
    <property type="evidence" value="ECO:0007669"/>
    <property type="project" value="UniProtKB-UniRule"/>
</dbReference>
<dbReference type="UniPathway" id="UPA00538">
    <property type="reaction ID" value="UER00593"/>
</dbReference>
<dbReference type="AlphaFoldDB" id="A0A830EAK3"/>
<keyword evidence="2 8" id="KW-0808">Transferase</keyword>
<evidence type="ECO:0000256" key="5">
    <source>
        <dbReference type="ARBA" id="ARBA00023004"/>
    </source>
</evidence>
<reference evidence="10" key="2">
    <citation type="submission" date="2020-09" db="EMBL/GenBank/DDBJ databases">
        <authorList>
            <person name="Sun Q."/>
            <person name="Ohkuma M."/>
        </authorList>
    </citation>
    <scope>NUCLEOTIDE SEQUENCE</scope>
    <source>
        <strain evidence="10">JCM 14359</strain>
    </source>
</reference>
<keyword evidence="4 8" id="KW-0479">Metal-binding</keyword>
<dbReference type="InterPro" id="IPR006638">
    <property type="entry name" value="Elp3/MiaA/NifB-like_rSAM"/>
</dbReference>
<dbReference type="PANTHER" id="PTHR10949:SF0">
    <property type="entry name" value="LIPOYL SYNTHASE, MITOCHONDRIAL"/>
    <property type="match status" value="1"/>
</dbReference>